<evidence type="ECO:0000313" key="5">
    <source>
        <dbReference type="Proteomes" id="UP001186944"/>
    </source>
</evidence>
<reference evidence="4" key="1">
    <citation type="submission" date="2019-08" db="EMBL/GenBank/DDBJ databases">
        <title>The improved chromosome-level genome for the pearl oyster Pinctada fucata martensii using PacBio sequencing and Hi-C.</title>
        <authorList>
            <person name="Zheng Z."/>
        </authorList>
    </citation>
    <scope>NUCLEOTIDE SEQUENCE</scope>
    <source>
        <strain evidence="4">ZZ-2019</strain>
        <tissue evidence="4">Adductor muscle</tissue>
    </source>
</reference>
<dbReference type="GO" id="GO:0003676">
    <property type="term" value="F:nucleic acid binding"/>
    <property type="evidence" value="ECO:0007669"/>
    <property type="project" value="InterPro"/>
</dbReference>
<feature type="region of interest" description="Disordered" evidence="2">
    <location>
        <begin position="286"/>
        <end position="322"/>
    </location>
</feature>
<dbReference type="PROSITE" id="PS50158">
    <property type="entry name" value="ZF_CCHC"/>
    <property type="match status" value="1"/>
</dbReference>
<name>A0AA88YUL8_PINIB</name>
<evidence type="ECO:0000256" key="1">
    <source>
        <dbReference type="PROSITE-ProRule" id="PRU00047"/>
    </source>
</evidence>
<keyword evidence="5" id="KW-1185">Reference proteome</keyword>
<evidence type="ECO:0000259" key="3">
    <source>
        <dbReference type="PROSITE" id="PS50158"/>
    </source>
</evidence>
<organism evidence="4 5">
    <name type="scientific">Pinctada imbricata</name>
    <name type="common">Atlantic pearl-oyster</name>
    <name type="synonym">Pinctada martensii</name>
    <dbReference type="NCBI Taxonomy" id="66713"/>
    <lineage>
        <taxon>Eukaryota</taxon>
        <taxon>Metazoa</taxon>
        <taxon>Spiralia</taxon>
        <taxon>Lophotrochozoa</taxon>
        <taxon>Mollusca</taxon>
        <taxon>Bivalvia</taxon>
        <taxon>Autobranchia</taxon>
        <taxon>Pteriomorphia</taxon>
        <taxon>Pterioida</taxon>
        <taxon>Pterioidea</taxon>
        <taxon>Pteriidae</taxon>
        <taxon>Pinctada</taxon>
    </lineage>
</organism>
<dbReference type="InterPro" id="IPR048270">
    <property type="entry name" value="PNMA_C"/>
</dbReference>
<gene>
    <name evidence="4" type="ORF">FSP39_008447</name>
</gene>
<dbReference type="Pfam" id="PF14893">
    <property type="entry name" value="PNMA"/>
    <property type="match status" value="1"/>
</dbReference>
<comment type="caution">
    <text evidence="4">The sequence shown here is derived from an EMBL/GenBank/DDBJ whole genome shotgun (WGS) entry which is preliminary data.</text>
</comment>
<feature type="domain" description="CCHC-type" evidence="3">
    <location>
        <begin position="341"/>
        <end position="355"/>
    </location>
</feature>
<dbReference type="Proteomes" id="UP001186944">
    <property type="component" value="Unassembled WGS sequence"/>
</dbReference>
<keyword evidence="1" id="KW-0862">Zinc</keyword>
<dbReference type="PANTHER" id="PTHR23095:SF46">
    <property type="entry name" value="GAG PROTEIN"/>
    <property type="match status" value="1"/>
</dbReference>
<evidence type="ECO:0000256" key="2">
    <source>
        <dbReference type="SAM" id="MobiDB-lite"/>
    </source>
</evidence>
<dbReference type="InterPro" id="IPR026523">
    <property type="entry name" value="PNMA"/>
</dbReference>
<keyword evidence="1" id="KW-0479">Metal-binding</keyword>
<accession>A0AA88YUL8</accession>
<dbReference type="PANTHER" id="PTHR23095">
    <property type="entry name" value="PARANEOPLASTIC ANTIGEN"/>
    <property type="match status" value="1"/>
</dbReference>
<dbReference type="InterPro" id="IPR001878">
    <property type="entry name" value="Znf_CCHC"/>
</dbReference>
<sequence>MSTDPEIPEDELRTMAKLFKELKVKPKMDSPDDFKQWMADYVKQADIKPTVKVNTDSTTDTTVKLSSHYRPKLSNFYGDGSKSDIPYDQWRYEVDCLVREKYDDSIIAQSIRNSLKGNAAQVAMRLGPEAKVPALLEKMESIFGSIEKGESIMQEFYSASQRQSEDSMTWSCRVEEIYRKAIKRGVATKEDQNSKVRARYWNGLHQWLRDITAYKFDSIMDFDELRREVRMIEKDHDVTKVQSKMAMAPSDPVQPEKPDELKEIKGMIQQLTTKVNDMEKQQTYRREYPRGSGYGQGKGQQRQQYNRGYRHTTSNRPPYQQEPWYIQQNEPSNTEDGEPICYRCRQPGHLAVGCRVLLDHSRRGLNYNRPSSRGRR</sequence>
<dbReference type="AlphaFoldDB" id="A0AA88YUL8"/>
<evidence type="ECO:0000313" key="4">
    <source>
        <dbReference type="EMBL" id="KAK3105912.1"/>
    </source>
</evidence>
<proteinExistence type="predicted"/>
<protein>
    <recommendedName>
        <fullName evidence="3">CCHC-type domain-containing protein</fullName>
    </recommendedName>
</protein>
<dbReference type="GO" id="GO:0008270">
    <property type="term" value="F:zinc ion binding"/>
    <property type="evidence" value="ECO:0007669"/>
    <property type="project" value="UniProtKB-KW"/>
</dbReference>
<dbReference type="EMBL" id="VSWD01000003">
    <property type="protein sequence ID" value="KAK3105912.1"/>
    <property type="molecule type" value="Genomic_DNA"/>
</dbReference>
<keyword evidence="1" id="KW-0863">Zinc-finger</keyword>